<dbReference type="PANTHER" id="PTHR47698:SF2">
    <property type="entry name" value="FATTY-ACID-BINDING PROTEIN 3, CHLOROPLASTIC"/>
    <property type="match status" value="1"/>
</dbReference>
<accession>A0A7S0M1E9</accession>
<dbReference type="PANTHER" id="PTHR47698">
    <property type="entry name" value="FATTY-ACID-BINDING PROTEIN 3, CHLOROPLASTIC"/>
    <property type="match status" value="1"/>
</dbReference>
<dbReference type="Gene3D" id="3.50.70.10">
    <property type="match status" value="1"/>
</dbReference>
<organism evidence="3">
    <name type="scientific">Cryptomonas curvata</name>
    <dbReference type="NCBI Taxonomy" id="233186"/>
    <lineage>
        <taxon>Eukaryota</taxon>
        <taxon>Cryptophyceae</taxon>
        <taxon>Cryptomonadales</taxon>
        <taxon>Cryptomonadaceae</taxon>
        <taxon>Cryptomonas</taxon>
    </lineage>
</organism>
<evidence type="ECO:0000256" key="1">
    <source>
        <dbReference type="SAM" id="SignalP"/>
    </source>
</evidence>
<dbReference type="AlphaFoldDB" id="A0A7S0M1E9"/>
<proteinExistence type="predicted"/>
<feature type="signal peptide" evidence="1">
    <location>
        <begin position="1"/>
        <end position="18"/>
    </location>
</feature>
<feature type="chain" id="PRO_5031067982" description="Chalcone isomerase domain-containing protein" evidence="1">
    <location>
        <begin position="19"/>
        <end position="238"/>
    </location>
</feature>
<dbReference type="InterPro" id="IPR016088">
    <property type="entry name" value="Chalcone_isomerase_3-sand"/>
</dbReference>
<dbReference type="EMBL" id="HBEZ01007403">
    <property type="protein sequence ID" value="CAD8626459.1"/>
    <property type="molecule type" value="Transcribed_RNA"/>
</dbReference>
<name>A0A7S0M1E9_9CRYP</name>
<gene>
    <name evidence="3" type="ORF">CCUR1050_LOCUS4137</name>
</gene>
<evidence type="ECO:0000313" key="3">
    <source>
        <dbReference type="EMBL" id="CAD8626459.1"/>
    </source>
</evidence>
<dbReference type="GO" id="GO:0016872">
    <property type="term" value="F:intramolecular lyase activity"/>
    <property type="evidence" value="ECO:0007669"/>
    <property type="project" value="InterPro"/>
</dbReference>
<keyword evidence="1" id="KW-0732">Signal</keyword>
<protein>
    <recommendedName>
        <fullName evidence="2">Chalcone isomerase domain-containing protein</fullName>
    </recommendedName>
</protein>
<evidence type="ECO:0000259" key="2">
    <source>
        <dbReference type="Pfam" id="PF16036"/>
    </source>
</evidence>
<reference evidence="3" key="1">
    <citation type="submission" date="2021-01" db="EMBL/GenBank/DDBJ databases">
        <authorList>
            <person name="Corre E."/>
            <person name="Pelletier E."/>
            <person name="Niang G."/>
            <person name="Scheremetjew M."/>
            <person name="Finn R."/>
            <person name="Kale V."/>
            <person name="Holt S."/>
            <person name="Cochrane G."/>
            <person name="Meng A."/>
            <person name="Brown T."/>
            <person name="Cohen L."/>
        </authorList>
    </citation>
    <scope>NUCLEOTIDE SEQUENCE</scope>
    <source>
        <strain evidence="3">CCAP979/52</strain>
    </source>
</reference>
<dbReference type="InterPro" id="IPR016087">
    <property type="entry name" value="Chalcone_isomerase"/>
</dbReference>
<dbReference type="Pfam" id="PF16036">
    <property type="entry name" value="Chalcone_3"/>
    <property type="match status" value="1"/>
</dbReference>
<dbReference type="SUPFAM" id="SSF54626">
    <property type="entry name" value="Chalcone isomerase"/>
    <property type="match status" value="1"/>
</dbReference>
<dbReference type="InterPro" id="IPR036298">
    <property type="entry name" value="Chalcone_isomerase_sf"/>
</dbReference>
<feature type="domain" description="Chalcone isomerase" evidence="2">
    <location>
        <begin position="60"/>
        <end position="227"/>
    </location>
</feature>
<sequence>MVYFRVLMMAGLLSIGSAASGISHNPQVRGNSLAFSNVLGDRSVSALRLRGGSDVKEAATGILFPKELVSGSNTLTFLGAGERKKAIFGPLAVNVYAIGLYVDSELAKTAGPGADAAETLITGAFPKALRLVMARAVSADKIGDALADQIEPRIKGTDAPLEEFKGFFKAMASLEAGQEILFAIDGAEMLVTAPGGTRAFESRALCDALLHVYLGEEPVSPTAKAAMVHGFVALTAPA</sequence>